<sequence length="2030" mass="220274">MTNVLSVTIAGTDLDASRPDPLKSHCRNNLPQVLANDVVVVRKCKYLENFQLRCKRLSCNFSSGRYTSLVPTNQPQGHIKSEFSRPRLYSTKSNSNNRKCVSLTYDRLKLSSPPSVNRLKVDKVLSVTIRDLAPLCCSGAMKMFLIPLSETEDDNVIENALASLFMSTCNFKKVKNVYVLQQLLEICDNSLGRETETISKKANLAKNTGLVPHKQNEINAMEQFKRDIKNAENISLIDPIMSFQIEQLLEFAQPRLANEIKENGITGGVQNALMRYVRFRDKSSSAQAFSASCANFVRLYSTTASSTKLFNSHIVCVAENKTPFAHLPLQVYGTTSRSFTRKLQQKASSKETRLFKSKYDLRLKSDKCKEDPCKEGQECPDTCKDELQKVDYNKKLDKAKVKKRKPMGCNIKGKDGDKPKKANSSNKVMSILSGIPRSDLHVLRISMKATYSKIANKSKCVFQESSFSSNSNMDDSSGKVESTNPDGGIDANLVESKTDYSTRTNSFNRNSVDWKGSNAGSEGKSQRSSSTGYGSENGSLFSGFDPLGDVNSSKRQWPARRRRASSAREEDRIRRNNSCARRRQDGSSLSIFDPCENDNPSRWQSSSLRLGRQSQTSDACRNADPCAIRSSNQWRASSARGEGRSPLESSPVDSSNDSSGYGNLRNNSSSSSDPCVSVSSSRRQLSSTRVEVKSPRSSLSARRSSNSCESNDPCASSSSGRNNGASGYRSQGSSSSSSCDPCAYGNSDRKQSTGARFEDRSRRSSSASRMSSDSCENNDPCASSGLSSGRSSSSSCYGSQDTISSSNRWQPSNSRGEGRSAGGNSSSHRRSNSCENDDSCASNRSSSDKRVGSSGYRNHGNSLSSCDPCAIDNSNRCQSASSRGEGRSSRSSPSARRSSNNYSDKRMGSSGYRNQNSSSSSGRQTSMTTSEGRNQLSSTSSGRRSGSCKNIDVCANGSQSSGKSSSPSGYRNQGSSSSSCCDPCGSDNSSGWQSTSVRSEGRSQHSGYSSRDGHDPCASSSSSSGRSNDSSGYMSQGNSSTSCCDPCAGGNSNSAGKSSTSYASKNKRSSSSSAKDNKSSKANAQSKSSSPLCKNNGNKKGGEKKPDPCKEEEKKLDAKCNKDPCADKSKDKKSKSADLCKKTDKKECQKDDKKSGKKADPCSKDNKKTDKKADTCSKDGGKGDKKADPCSKDKKGDKKSDPCSKNGGKGDKKADACSKDCGKGDKKADPCSKDKKGDKKADPCSKDDKKGDKKADACSKDCGKSDKKADTCSKDGGKGDKKADPCSKDKKGDKKADACSKDSGKGDKKADTCSKDSGKGDKKADPCSKDKKGDKKADSCSKDDKKGDKKADPCSKDGGKGDKKADPCSKDGGKGDKKADPCSKDGGKGDKKADPCSKDGGKGDKKADPCSKNNKKKDKRADSCSKNDKKDDKKADSCSKNGNKSDGKGDKKKGPCGVSQKESKPKCYSTFSAPSKPTRSFERLFTSKGASKDKNAKDQGKGKCNLIKEVKPAKRKPDPNARPKDKTKDDCYKDDADSCRKDDPNKPGCRRFSTYSAIGLRTSLDYAFKRSFVTYRISPKFSISNFGFSRRHKSGKGKRSNDDTKMVSELNAFQCKVQKLVKPRFRRPDPKARPKNRLTVCYTDFETQCPKKLCKDPAATDCKKYAKNRKGVGSKTKNSKVELYNSTIRRNNEIIKIEKACEIKKVCAAIPKFSAYDVLVRTGEVAITGSDIHVYEHGSTNSANISLGHDATGIIEATGECIHSLRKGDRVVMESSLSCGICEFCKRGVYNMCNNIIYNGFLMKYQVHPADLCYKLPDSVDMAEATLTQTLAQGCQAVFKAHITPTTNVLIMGSSAIAVASAFCAQAMGAKNVAFACTMPTPLASIHDDFDFDCVCYDVYGDYGEILEGIFCTFQDWPDVVINCAINERTMNIAVMCLRPCGTCVLTECESEGVCFNALDVLMKNVRIIPSFRSKNMFATAIHLINSGRAPMKKMIAARYRWSHIEQAFAAAQSESNYGYKKCHSFLDIL</sequence>
<dbReference type="InterPro" id="IPR013154">
    <property type="entry name" value="ADH-like_N"/>
</dbReference>
<feature type="compositionally biased region" description="Polar residues" evidence="6">
    <location>
        <begin position="855"/>
        <end position="865"/>
    </location>
</feature>
<feature type="compositionally biased region" description="Basic and acidic residues" evidence="6">
    <location>
        <begin position="1419"/>
        <end position="1453"/>
    </location>
</feature>
<feature type="compositionally biased region" description="Low complexity" evidence="6">
    <location>
        <begin position="1048"/>
        <end position="1098"/>
    </location>
</feature>
<evidence type="ECO:0000256" key="2">
    <source>
        <dbReference type="ARBA" id="ARBA00008072"/>
    </source>
</evidence>
<evidence type="ECO:0000256" key="1">
    <source>
        <dbReference type="ARBA" id="ARBA00001947"/>
    </source>
</evidence>
<feature type="compositionally biased region" description="Low complexity" evidence="6">
    <location>
        <begin position="783"/>
        <end position="799"/>
    </location>
</feature>
<keyword evidence="5" id="KW-0560">Oxidoreductase</keyword>
<feature type="compositionally biased region" description="Low complexity" evidence="6">
    <location>
        <begin position="1019"/>
        <end position="1035"/>
    </location>
</feature>
<dbReference type="Gene3D" id="3.40.50.720">
    <property type="entry name" value="NAD(P)-binding Rossmann-like Domain"/>
    <property type="match status" value="1"/>
</dbReference>
<feature type="compositionally biased region" description="Low complexity" evidence="6">
    <location>
        <begin position="466"/>
        <end position="475"/>
    </location>
</feature>
<dbReference type="GO" id="GO:0046872">
    <property type="term" value="F:metal ion binding"/>
    <property type="evidence" value="ECO:0007669"/>
    <property type="project" value="UniProtKB-KW"/>
</dbReference>
<dbReference type="PANTHER" id="PTHR43161:SF9">
    <property type="entry name" value="SORBITOL DEHYDROGENASE"/>
    <property type="match status" value="1"/>
</dbReference>
<feature type="compositionally biased region" description="Low complexity" evidence="6">
    <location>
        <begin position="879"/>
        <end position="899"/>
    </location>
</feature>
<dbReference type="InterPro" id="IPR011032">
    <property type="entry name" value="GroES-like_sf"/>
</dbReference>
<dbReference type="Gene3D" id="3.90.180.10">
    <property type="entry name" value="Medium-chain alcohol dehydrogenases, catalytic domain"/>
    <property type="match status" value="1"/>
</dbReference>
<dbReference type="InterPro" id="IPR036291">
    <property type="entry name" value="NAD(P)-bd_dom_sf"/>
</dbReference>
<feature type="compositionally biased region" description="Low complexity" evidence="6">
    <location>
        <begin position="937"/>
        <end position="947"/>
    </location>
</feature>
<feature type="compositionally biased region" description="Low complexity" evidence="6">
    <location>
        <begin position="764"/>
        <end position="774"/>
    </location>
</feature>
<dbReference type="SUPFAM" id="SSF50129">
    <property type="entry name" value="GroES-like"/>
    <property type="match status" value="1"/>
</dbReference>
<dbReference type="STRING" id="7395.A0A1A9VBH2"/>
<evidence type="ECO:0000313" key="8">
    <source>
        <dbReference type="EnsemblMetazoa" id="GAUT031851-PA"/>
    </source>
</evidence>
<dbReference type="PANTHER" id="PTHR43161">
    <property type="entry name" value="SORBITOL DEHYDROGENASE"/>
    <property type="match status" value="1"/>
</dbReference>
<dbReference type="VEuPathDB" id="VectorBase:GAUT031851"/>
<comment type="cofactor">
    <cofactor evidence="1">
        <name>Zn(2+)</name>
        <dbReference type="ChEBI" id="CHEBI:29105"/>
    </cofactor>
</comment>
<feature type="compositionally biased region" description="Polar residues" evidence="6">
    <location>
        <begin position="526"/>
        <end position="540"/>
    </location>
</feature>
<comment type="similarity">
    <text evidence="2">Belongs to the zinc-containing alcohol dehydrogenase family.</text>
</comment>
<keyword evidence="9" id="KW-1185">Reference proteome</keyword>
<accession>A0A1A9VBH2</accession>
<feature type="compositionally biased region" description="Basic and acidic residues" evidence="6">
    <location>
        <begin position="1490"/>
        <end position="1543"/>
    </location>
</feature>
<evidence type="ECO:0000256" key="4">
    <source>
        <dbReference type="ARBA" id="ARBA00022833"/>
    </source>
</evidence>
<feature type="compositionally biased region" description="Low complexity" evidence="6">
    <location>
        <begin position="649"/>
        <end position="738"/>
    </location>
</feature>
<dbReference type="GO" id="GO:0006062">
    <property type="term" value="P:sorbitol catabolic process"/>
    <property type="evidence" value="ECO:0007669"/>
    <property type="project" value="TreeGrafter"/>
</dbReference>
<dbReference type="Proteomes" id="UP000078200">
    <property type="component" value="Unassembled WGS sequence"/>
</dbReference>
<feature type="compositionally biased region" description="Low complexity" evidence="6">
    <location>
        <begin position="601"/>
        <end position="617"/>
    </location>
</feature>
<feature type="compositionally biased region" description="Basic and acidic residues" evidence="6">
    <location>
        <begin position="1100"/>
        <end position="1409"/>
    </location>
</feature>
<name>A0A1A9VBH2_GLOAU</name>
<feature type="compositionally biased region" description="Polar residues" evidence="6">
    <location>
        <begin position="992"/>
        <end position="1009"/>
    </location>
</feature>
<feature type="compositionally biased region" description="Low complexity" evidence="6">
    <location>
        <begin position="908"/>
        <end position="930"/>
    </location>
</feature>
<evidence type="ECO:0000256" key="5">
    <source>
        <dbReference type="ARBA" id="ARBA00023002"/>
    </source>
</evidence>
<evidence type="ECO:0000313" key="9">
    <source>
        <dbReference type="Proteomes" id="UP000078200"/>
    </source>
</evidence>
<feature type="compositionally biased region" description="Basic and acidic residues" evidence="6">
    <location>
        <begin position="747"/>
        <end position="762"/>
    </location>
</feature>
<keyword evidence="4" id="KW-0862">Zinc</keyword>
<evidence type="ECO:0000256" key="3">
    <source>
        <dbReference type="ARBA" id="ARBA00022723"/>
    </source>
</evidence>
<evidence type="ECO:0000256" key="6">
    <source>
        <dbReference type="SAM" id="MobiDB-lite"/>
    </source>
</evidence>
<feature type="domain" description="Alcohol dehydrogenase-like N-terminal" evidence="7">
    <location>
        <begin position="1716"/>
        <end position="1818"/>
    </location>
</feature>
<feature type="compositionally biased region" description="Polar residues" evidence="6">
    <location>
        <begin position="1469"/>
        <end position="1478"/>
    </location>
</feature>
<reference evidence="8" key="1">
    <citation type="submission" date="2020-05" db="UniProtKB">
        <authorList>
            <consortium name="EnsemblMetazoa"/>
        </authorList>
    </citation>
    <scope>IDENTIFICATION</scope>
    <source>
        <strain evidence="8">TTRI</strain>
    </source>
</reference>
<evidence type="ECO:0000259" key="7">
    <source>
        <dbReference type="Pfam" id="PF08240"/>
    </source>
</evidence>
<feature type="region of interest" description="Disordered" evidence="6">
    <location>
        <begin position="466"/>
        <end position="1543"/>
    </location>
</feature>
<feature type="compositionally biased region" description="Polar residues" evidence="6">
    <location>
        <begin position="800"/>
        <end position="815"/>
    </location>
</feature>
<dbReference type="Pfam" id="PF08240">
    <property type="entry name" value="ADH_N"/>
    <property type="match status" value="1"/>
</dbReference>
<dbReference type="GO" id="GO:0003939">
    <property type="term" value="F:L-iditol 2-dehydrogenase (NAD+) activity"/>
    <property type="evidence" value="ECO:0007669"/>
    <property type="project" value="TreeGrafter"/>
</dbReference>
<dbReference type="SUPFAM" id="SSF51735">
    <property type="entry name" value="NAD(P)-binding Rossmann-fold domains"/>
    <property type="match status" value="1"/>
</dbReference>
<dbReference type="EnsemblMetazoa" id="GAUT031851-RA">
    <property type="protein sequence ID" value="GAUT031851-PA"/>
    <property type="gene ID" value="GAUT031851"/>
</dbReference>
<feature type="compositionally biased region" description="Low complexity" evidence="6">
    <location>
        <begin position="957"/>
        <end position="991"/>
    </location>
</feature>
<protein>
    <recommendedName>
        <fullName evidence="7">Alcohol dehydrogenase-like N-terminal domain-containing protein</fullName>
    </recommendedName>
</protein>
<keyword evidence="3" id="KW-0479">Metal-binding</keyword>
<organism evidence="8 9">
    <name type="scientific">Glossina austeni</name>
    <name type="common">Savannah tsetse fly</name>
    <dbReference type="NCBI Taxonomy" id="7395"/>
    <lineage>
        <taxon>Eukaryota</taxon>
        <taxon>Metazoa</taxon>
        <taxon>Ecdysozoa</taxon>
        <taxon>Arthropoda</taxon>
        <taxon>Hexapoda</taxon>
        <taxon>Insecta</taxon>
        <taxon>Pterygota</taxon>
        <taxon>Neoptera</taxon>
        <taxon>Endopterygota</taxon>
        <taxon>Diptera</taxon>
        <taxon>Brachycera</taxon>
        <taxon>Muscomorpha</taxon>
        <taxon>Hippoboscoidea</taxon>
        <taxon>Glossinidae</taxon>
        <taxon>Glossina</taxon>
    </lineage>
</organism>
<feature type="compositionally biased region" description="Polar residues" evidence="6">
    <location>
        <begin position="499"/>
        <end position="511"/>
    </location>
</feature>
<proteinExistence type="inferred from homology"/>